<accession>A0ABT0K728</accession>
<sequence length="408" mass="46103">MINVDSGTPNNTMRLRKWNAYVFNILLSVGAKFIFIIPFAAILLFKSKDTKVNLSKTLARALIVSLPMLIILTMLSLYSIASGNSLDFVFFEARDVFIAIFLLSIMIAATRNEFDTHRMVASVEKVVAFIGLIKVGMILYCALTGMSLYLMVKGLSEFMGWTLQSYTTSVNFIARVQFPYDCIIPLVLFFSFSKLLQGDGNRKERLLVISLILISVFFTMSRAFWALSLVMIFTAVLLNSSMKKIFTFFAMAFVSLLIVYFSASRYIDEAVSSRINAETNYSSDSYRIMQNNKLINKFDSAPMLGKGIGYFIPDFTRAVGDARYTYESQLLSMFMKIGLLGVIALFGSFIYTCFAYDDSYKNKPIKKIMIKCIMILSWLGMGAVNPLLFVTNGAMMLYLASRTNYFIK</sequence>
<keyword evidence="7" id="KW-0436">Ligase</keyword>
<feature type="transmembrane region" description="Helical" evidence="5">
    <location>
        <begin position="205"/>
        <end position="233"/>
    </location>
</feature>
<dbReference type="RefSeq" id="WP_248944167.1">
    <property type="nucleotide sequence ID" value="NZ_CBCSGY010000051.1"/>
</dbReference>
<dbReference type="EMBL" id="JAGQDC010000002">
    <property type="protein sequence ID" value="MCL1027836.1"/>
    <property type="molecule type" value="Genomic_DNA"/>
</dbReference>
<feature type="transmembrane region" description="Helical" evidence="5">
    <location>
        <begin position="368"/>
        <end position="389"/>
    </location>
</feature>
<dbReference type="GO" id="GO:0016874">
    <property type="term" value="F:ligase activity"/>
    <property type="evidence" value="ECO:0007669"/>
    <property type="project" value="UniProtKB-KW"/>
</dbReference>
<organism evidence="7 8">
    <name type="scientific">Serratia silvae</name>
    <dbReference type="NCBI Taxonomy" id="2824122"/>
    <lineage>
        <taxon>Bacteria</taxon>
        <taxon>Pseudomonadati</taxon>
        <taxon>Pseudomonadota</taxon>
        <taxon>Gammaproteobacteria</taxon>
        <taxon>Enterobacterales</taxon>
        <taxon>Yersiniaceae</taxon>
        <taxon>Serratia</taxon>
    </lineage>
</organism>
<reference evidence="7" key="1">
    <citation type="submission" date="2021-04" db="EMBL/GenBank/DDBJ databases">
        <title>Genome sequence of Serratia sp. arafor3.</title>
        <authorList>
            <person name="Besaury L."/>
        </authorList>
    </citation>
    <scope>NUCLEOTIDE SEQUENCE</scope>
    <source>
        <strain evidence="7">Arafor3</strain>
    </source>
</reference>
<gene>
    <name evidence="7" type="ORF">KAJ71_02080</name>
</gene>
<keyword evidence="4 5" id="KW-0472">Membrane</keyword>
<evidence type="ECO:0000256" key="5">
    <source>
        <dbReference type="SAM" id="Phobius"/>
    </source>
</evidence>
<proteinExistence type="predicted"/>
<feature type="transmembrane region" description="Helical" evidence="5">
    <location>
        <begin position="20"/>
        <end position="45"/>
    </location>
</feature>
<protein>
    <submittedName>
        <fullName evidence="7">O-antigen ligase family protein</fullName>
    </submittedName>
</protein>
<keyword evidence="3 5" id="KW-1133">Transmembrane helix</keyword>
<dbReference type="InterPro" id="IPR007016">
    <property type="entry name" value="O-antigen_ligase-rel_domated"/>
</dbReference>
<evidence type="ECO:0000313" key="8">
    <source>
        <dbReference type="Proteomes" id="UP001165275"/>
    </source>
</evidence>
<evidence type="ECO:0000256" key="2">
    <source>
        <dbReference type="ARBA" id="ARBA00022692"/>
    </source>
</evidence>
<evidence type="ECO:0000256" key="4">
    <source>
        <dbReference type="ARBA" id="ARBA00023136"/>
    </source>
</evidence>
<dbReference type="Proteomes" id="UP001165275">
    <property type="component" value="Unassembled WGS sequence"/>
</dbReference>
<evidence type="ECO:0000259" key="6">
    <source>
        <dbReference type="Pfam" id="PF04932"/>
    </source>
</evidence>
<feature type="transmembrane region" description="Helical" evidence="5">
    <location>
        <begin position="96"/>
        <end position="114"/>
    </location>
</feature>
<comment type="subcellular location">
    <subcellularLocation>
        <location evidence="1">Membrane</location>
        <topology evidence="1">Multi-pass membrane protein</topology>
    </subcellularLocation>
</comment>
<feature type="transmembrane region" description="Helical" evidence="5">
    <location>
        <begin position="333"/>
        <end position="356"/>
    </location>
</feature>
<keyword evidence="8" id="KW-1185">Reference proteome</keyword>
<dbReference type="Pfam" id="PF04932">
    <property type="entry name" value="Wzy_C"/>
    <property type="match status" value="1"/>
</dbReference>
<evidence type="ECO:0000256" key="3">
    <source>
        <dbReference type="ARBA" id="ARBA00022989"/>
    </source>
</evidence>
<comment type="caution">
    <text evidence="7">The sequence shown here is derived from an EMBL/GenBank/DDBJ whole genome shotgun (WGS) entry which is preliminary data.</text>
</comment>
<feature type="domain" description="O-antigen ligase-related" evidence="6">
    <location>
        <begin position="208"/>
        <end position="346"/>
    </location>
</feature>
<evidence type="ECO:0000256" key="1">
    <source>
        <dbReference type="ARBA" id="ARBA00004141"/>
    </source>
</evidence>
<evidence type="ECO:0000313" key="7">
    <source>
        <dbReference type="EMBL" id="MCL1027836.1"/>
    </source>
</evidence>
<feature type="transmembrane region" description="Helical" evidence="5">
    <location>
        <begin position="57"/>
        <end position="81"/>
    </location>
</feature>
<feature type="transmembrane region" description="Helical" evidence="5">
    <location>
        <begin position="126"/>
        <end position="152"/>
    </location>
</feature>
<feature type="transmembrane region" description="Helical" evidence="5">
    <location>
        <begin position="172"/>
        <end position="193"/>
    </location>
</feature>
<feature type="transmembrane region" description="Helical" evidence="5">
    <location>
        <begin position="245"/>
        <end position="263"/>
    </location>
</feature>
<name>A0ABT0K728_9GAMM</name>
<keyword evidence="2 5" id="KW-0812">Transmembrane</keyword>